<accession>A0A9X1M3E1</accession>
<dbReference type="AlphaFoldDB" id="A0A9X1M3E1"/>
<dbReference type="Pfam" id="PF21948">
    <property type="entry name" value="LplA-B_cat"/>
    <property type="match status" value="1"/>
</dbReference>
<proteinExistence type="predicted"/>
<dbReference type="RefSeq" id="WP_227908358.1">
    <property type="nucleotide sequence ID" value="NZ_CP095461.1"/>
</dbReference>
<dbReference type="InterPro" id="IPR045864">
    <property type="entry name" value="aa-tRNA-synth_II/BPL/LPL"/>
</dbReference>
<comment type="caution">
    <text evidence="2">The sequence shown here is derived from an EMBL/GenBank/DDBJ whole genome shotgun (WGS) entry which is preliminary data.</text>
</comment>
<evidence type="ECO:0000313" key="2">
    <source>
        <dbReference type="EMBL" id="MCC3270090.1"/>
    </source>
</evidence>
<sequence>MSGDLFGPAGGAATPLTVVRQHQSLGAAEDLDFALAMLAAAKQGELGPTLRVYRPQPTVALGQRDARLPGFDDAARACRLQGFEPLVRKAGGRAAAYHQGCLILDHVEPGTEAVTGSRERFAAFGEMYASALRRAGADAAVGEISGEYCPGEFTVHGTAGGGRKIKLVGTAQRVVSGAWLFSSVFVVQDAAPLRRVLTECYSALGLDWNPETAGAAEDTGTVDLNSVEAALIEAYAACVPLATGNFDALAHALQHGASVSGAAPVR</sequence>
<feature type="domain" description="BPL/LPL catalytic" evidence="1">
    <location>
        <begin position="44"/>
        <end position="243"/>
    </location>
</feature>
<dbReference type="InterPro" id="IPR004143">
    <property type="entry name" value="BPL_LPL_catalytic"/>
</dbReference>
<dbReference type="PROSITE" id="PS51733">
    <property type="entry name" value="BPL_LPL_CATALYTIC"/>
    <property type="match status" value="1"/>
</dbReference>
<name>A0A9X1M3E1_9MICC</name>
<reference evidence="2" key="1">
    <citation type="submission" date="2021-10" db="EMBL/GenBank/DDBJ databases">
        <title>Novel species in genus Arthrobacter.</title>
        <authorList>
            <person name="Liu Y."/>
        </authorList>
    </citation>
    <scope>NUCLEOTIDE SEQUENCE</scope>
    <source>
        <strain evidence="2">Zg-Y809</strain>
    </source>
</reference>
<dbReference type="SUPFAM" id="SSF55681">
    <property type="entry name" value="Class II aaRS and biotin synthetases"/>
    <property type="match status" value="1"/>
</dbReference>
<organism evidence="2 3">
    <name type="scientific">Arthrobacter gengyunqii</name>
    <dbReference type="NCBI Taxonomy" id="2886940"/>
    <lineage>
        <taxon>Bacteria</taxon>
        <taxon>Bacillati</taxon>
        <taxon>Actinomycetota</taxon>
        <taxon>Actinomycetes</taxon>
        <taxon>Micrococcales</taxon>
        <taxon>Micrococcaceae</taxon>
        <taxon>Arthrobacter</taxon>
    </lineage>
</organism>
<evidence type="ECO:0000313" key="3">
    <source>
        <dbReference type="Proteomes" id="UP001139264"/>
    </source>
</evidence>
<gene>
    <name evidence="2" type="ORF">LJ751_12125</name>
</gene>
<dbReference type="EMBL" id="JAJFZP010000009">
    <property type="protein sequence ID" value="MCC3270090.1"/>
    <property type="molecule type" value="Genomic_DNA"/>
</dbReference>
<keyword evidence="2" id="KW-0436">Ligase</keyword>
<dbReference type="Proteomes" id="UP001139264">
    <property type="component" value="Unassembled WGS sequence"/>
</dbReference>
<dbReference type="Gene3D" id="3.30.930.10">
    <property type="entry name" value="Bira Bifunctional Protein, Domain 2"/>
    <property type="match status" value="1"/>
</dbReference>
<protein>
    <submittedName>
        <fullName evidence="2">Lipoate--protein ligase family protein</fullName>
    </submittedName>
</protein>
<dbReference type="GO" id="GO:0016874">
    <property type="term" value="F:ligase activity"/>
    <property type="evidence" value="ECO:0007669"/>
    <property type="project" value="UniProtKB-KW"/>
</dbReference>
<evidence type="ECO:0000259" key="1">
    <source>
        <dbReference type="PROSITE" id="PS51733"/>
    </source>
</evidence>